<dbReference type="SUPFAM" id="SSF48179">
    <property type="entry name" value="6-phosphogluconate dehydrogenase C-terminal domain-like"/>
    <property type="match status" value="1"/>
</dbReference>
<dbReference type="FunFam" id="3.40.50.720:FF:000009">
    <property type="entry name" value="Fatty oxidation complex, alpha subunit"/>
    <property type="match status" value="1"/>
</dbReference>
<dbReference type="GO" id="GO:0070403">
    <property type="term" value="F:NAD+ binding"/>
    <property type="evidence" value="ECO:0007669"/>
    <property type="project" value="InterPro"/>
</dbReference>
<dbReference type="SUPFAM" id="SSF51735">
    <property type="entry name" value="NAD(P)-binding Rossmann-fold domains"/>
    <property type="match status" value="1"/>
</dbReference>
<evidence type="ECO:0000256" key="3">
    <source>
        <dbReference type="PIRSR" id="PIRSR000105-2"/>
    </source>
</evidence>
<keyword evidence="7" id="KW-1185">Reference proteome</keyword>
<evidence type="ECO:0000259" key="5">
    <source>
        <dbReference type="Pfam" id="PF02737"/>
    </source>
</evidence>
<feature type="site" description="Important for catalytic activity" evidence="2">
    <location>
        <position position="143"/>
    </location>
</feature>
<dbReference type="Pfam" id="PF02737">
    <property type="entry name" value="3HCDH_N"/>
    <property type="match status" value="1"/>
</dbReference>
<protein>
    <submittedName>
        <fullName evidence="6">3-hydroxybutyryl-CoA dehydrogenase</fullName>
    </submittedName>
</protein>
<accession>A0A2P8GNC6</accession>
<feature type="binding site" evidence="3">
    <location>
        <position position="277"/>
    </location>
    <ligand>
        <name>NAD(+)</name>
        <dbReference type="ChEBI" id="CHEBI:57540"/>
    </ligand>
</feature>
<evidence type="ECO:0000259" key="4">
    <source>
        <dbReference type="Pfam" id="PF00725"/>
    </source>
</evidence>
<dbReference type="EMBL" id="PYGK01000001">
    <property type="protein sequence ID" value="PSL35477.1"/>
    <property type="molecule type" value="Genomic_DNA"/>
</dbReference>
<proteinExistence type="predicted"/>
<organism evidence="6 7">
    <name type="scientific">Chitinophaga ginsengisoli</name>
    <dbReference type="NCBI Taxonomy" id="363837"/>
    <lineage>
        <taxon>Bacteria</taxon>
        <taxon>Pseudomonadati</taxon>
        <taxon>Bacteroidota</taxon>
        <taxon>Chitinophagia</taxon>
        <taxon>Chitinophagales</taxon>
        <taxon>Chitinophagaceae</taxon>
        <taxon>Chitinophaga</taxon>
    </lineage>
</organism>
<name>A0A2P8GNC6_9BACT</name>
<sequence length="286" mass="30804">MITVDQIRTIAVCGAGTMGAGIAQVAAAGGYRTILFDVQAAMLEKAQQQITQQLDNAVKKGKLTAEEKDAILERLVFTAQVEDCRAELVIEAIVEKLEIKTTLFNQLAAINTPATILASNTSSLPISGIAAGIDHPERVAGMHFFNPAPVMKLVEIVKGKDTATEVTALLYALSQRLGKTPVMVQDTPGFIVNRVARHYYLEAMQIAAEGVAPYKSIDRLLESAGFRMGPFALMDLIGNDVNLAVTRSLYEAYNGAPRFTPSPLQIAKVEEGALGKKSGKGFYNYL</sequence>
<dbReference type="Pfam" id="PF00725">
    <property type="entry name" value="3HCDH"/>
    <property type="match status" value="1"/>
</dbReference>
<dbReference type="Proteomes" id="UP000240978">
    <property type="component" value="Unassembled WGS sequence"/>
</dbReference>
<evidence type="ECO:0000313" key="6">
    <source>
        <dbReference type="EMBL" id="PSL35477.1"/>
    </source>
</evidence>
<reference evidence="6 7" key="1">
    <citation type="submission" date="2018-03" db="EMBL/GenBank/DDBJ databases">
        <title>Genomic Encyclopedia of Archaeal and Bacterial Type Strains, Phase II (KMG-II): from individual species to whole genera.</title>
        <authorList>
            <person name="Goeker M."/>
        </authorList>
    </citation>
    <scope>NUCLEOTIDE SEQUENCE [LARGE SCALE GENOMIC DNA]</scope>
    <source>
        <strain evidence="6 7">DSM 18107</strain>
    </source>
</reference>
<dbReference type="GO" id="GO:0006635">
    <property type="term" value="P:fatty acid beta-oxidation"/>
    <property type="evidence" value="ECO:0007669"/>
    <property type="project" value="TreeGrafter"/>
</dbReference>
<dbReference type="InterPro" id="IPR006108">
    <property type="entry name" value="3HC_DH_C"/>
</dbReference>
<feature type="binding site" evidence="3">
    <location>
        <position position="37"/>
    </location>
    <ligand>
        <name>NAD(+)</name>
        <dbReference type="ChEBI" id="CHEBI:57540"/>
    </ligand>
</feature>
<dbReference type="AlphaFoldDB" id="A0A2P8GNC6"/>
<evidence type="ECO:0000313" key="7">
    <source>
        <dbReference type="Proteomes" id="UP000240978"/>
    </source>
</evidence>
<dbReference type="InterPro" id="IPR022694">
    <property type="entry name" value="3-OHacyl-CoA_DH"/>
</dbReference>
<feature type="binding site" evidence="3">
    <location>
        <position position="95"/>
    </location>
    <ligand>
        <name>NAD(+)</name>
        <dbReference type="ChEBI" id="CHEBI:57540"/>
    </ligand>
</feature>
<dbReference type="InterPro" id="IPR036291">
    <property type="entry name" value="NAD(P)-bd_dom_sf"/>
</dbReference>
<dbReference type="InterPro" id="IPR008927">
    <property type="entry name" value="6-PGluconate_DH-like_C_sf"/>
</dbReference>
<feature type="binding site" evidence="3">
    <location>
        <position position="100"/>
    </location>
    <ligand>
        <name>NAD(+)</name>
        <dbReference type="ChEBI" id="CHEBI:57540"/>
    </ligand>
</feature>
<keyword evidence="1" id="KW-0560">Oxidoreductase</keyword>
<feature type="domain" description="3-hydroxyacyl-CoA dehydrogenase NAD binding" evidence="5">
    <location>
        <begin position="9"/>
        <end position="187"/>
    </location>
</feature>
<comment type="caution">
    <text evidence="6">The sequence shown here is derived from an EMBL/GenBank/DDBJ whole genome shotgun (WGS) entry which is preliminary data.</text>
</comment>
<evidence type="ECO:0000256" key="2">
    <source>
        <dbReference type="PIRSR" id="PIRSR000105-1"/>
    </source>
</evidence>
<dbReference type="InterPro" id="IPR013328">
    <property type="entry name" value="6PGD_dom2"/>
</dbReference>
<dbReference type="RefSeq" id="WP_106600070.1">
    <property type="nucleotide sequence ID" value="NZ_PYGK01000001.1"/>
</dbReference>
<dbReference type="PANTHER" id="PTHR48075:SF5">
    <property type="entry name" value="3-HYDROXYBUTYRYL-COA DEHYDROGENASE"/>
    <property type="match status" value="1"/>
</dbReference>
<feature type="binding site" evidence="3">
    <location>
        <position position="122"/>
    </location>
    <ligand>
        <name>NAD(+)</name>
        <dbReference type="ChEBI" id="CHEBI:57540"/>
    </ligand>
</feature>
<dbReference type="GO" id="GO:0008691">
    <property type="term" value="F:3-hydroxybutyryl-CoA dehydrogenase activity"/>
    <property type="evidence" value="ECO:0007669"/>
    <property type="project" value="TreeGrafter"/>
</dbReference>
<keyword evidence="3" id="KW-0520">NAD</keyword>
<feature type="binding site" evidence="3">
    <location>
        <begin position="14"/>
        <end position="19"/>
    </location>
    <ligand>
        <name>NAD(+)</name>
        <dbReference type="ChEBI" id="CHEBI:57540"/>
    </ligand>
</feature>
<dbReference type="InterPro" id="IPR006176">
    <property type="entry name" value="3-OHacyl-CoA_DH_NAD-bd"/>
</dbReference>
<gene>
    <name evidence="6" type="ORF">CLV42_101237</name>
</gene>
<dbReference type="PIRSF" id="PIRSF000105">
    <property type="entry name" value="HCDH"/>
    <property type="match status" value="1"/>
</dbReference>
<feature type="binding site" evidence="3">
    <location>
        <position position="146"/>
    </location>
    <ligand>
        <name>NAD(+)</name>
        <dbReference type="ChEBI" id="CHEBI:57540"/>
    </ligand>
</feature>
<dbReference type="PANTHER" id="PTHR48075">
    <property type="entry name" value="3-HYDROXYACYL-COA DEHYDROGENASE FAMILY PROTEIN"/>
    <property type="match status" value="1"/>
</dbReference>
<evidence type="ECO:0000256" key="1">
    <source>
        <dbReference type="ARBA" id="ARBA00023002"/>
    </source>
</evidence>
<dbReference type="Gene3D" id="1.10.1040.10">
    <property type="entry name" value="N-(1-d-carboxylethyl)-l-norvaline Dehydrogenase, domain 2"/>
    <property type="match status" value="1"/>
</dbReference>
<feature type="domain" description="3-hydroxyacyl-CoA dehydrogenase C-terminal" evidence="4">
    <location>
        <begin position="189"/>
        <end position="285"/>
    </location>
</feature>
<dbReference type="OrthoDB" id="9771883at2"/>
<dbReference type="Gene3D" id="3.40.50.720">
    <property type="entry name" value="NAD(P)-binding Rossmann-like Domain"/>
    <property type="match status" value="1"/>
</dbReference>